<organism evidence="3 4">
    <name type="scientific">Roseibium porphyridii</name>
    <dbReference type="NCBI Taxonomy" id="2866279"/>
    <lineage>
        <taxon>Bacteria</taxon>
        <taxon>Pseudomonadati</taxon>
        <taxon>Pseudomonadota</taxon>
        <taxon>Alphaproteobacteria</taxon>
        <taxon>Hyphomicrobiales</taxon>
        <taxon>Stappiaceae</taxon>
        <taxon>Roseibium</taxon>
    </lineage>
</organism>
<dbReference type="EMBL" id="CP120863">
    <property type="protein sequence ID" value="WFE87873.1"/>
    <property type="molecule type" value="Genomic_DNA"/>
</dbReference>
<feature type="signal peptide" evidence="1">
    <location>
        <begin position="1"/>
        <end position="25"/>
    </location>
</feature>
<evidence type="ECO:0000259" key="2">
    <source>
        <dbReference type="Pfam" id="PF07883"/>
    </source>
</evidence>
<evidence type="ECO:0000313" key="4">
    <source>
        <dbReference type="Proteomes" id="UP001209803"/>
    </source>
</evidence>
<protein>
    <submittedName>
        <fullName evidence="3">Cupin domain-containing protein</fullName>
    </submittedName>
</protein>
<accession>A0ABY8F575</accession>
<name>A0ABY8F575_9HYPH</name>
<dbReference type="InterPro" id="IPR014710">
    <property type="entry name" value="RmlC-like_jellyroll"/>
</dbReference>
<reference evidence="3 4" key="1">
    <citation type="submission" date="2023-03" db="EMBL/GenBank/DDBJ databases">
        <title>Roseibium porphyridii sp. nov. and Roseibium rhodosorbium sp. nov. isolated from marine algae, Porphyridium cruentum and Rhodosorus marinus, respectively.</title>
        <authorList>
            <person name="Lee M.W."/>
            <person name="Choi B.J."/>
            <person name="Lee J.K."/>
            <person name="Choi D.G."/>
            <person name="Baek J.H."/>
            <person name="Bayburt H."/>
            <person name="Kim J.M."/>
            <person name="Han D.M."/>
            <person name="Kim K.H."/>
            <person name="Jeon C.O."/>
        </authorList>
    </citation>
    <scope>NUCLEOTIDE SEQUENCE [LARGE SCALE GENOMIC DNA]</scope>
    <source>
        <strain evidence="3 4">KMA01</strain>
    </source>
</reference>
<proteinExistence type="predicted"/>
<dbReference type="InterPro" id="IPR011051">
    <property type="entry name" value="RmlC_Cupin_sf"/>
</dbReference>
<evidence type="ECO:0000313" key="3">
    <source>
        <dbReference type="EMBL" id="WFE87873.1"/>
    </source>
</evidence>
<feature type="chain" id="PRO_5045583956" evidence="1">
    <location>
        <begin position="26"/>
        <end position="148"/>
    </location>
</feature>
<dbReference type="RefSeq" id="WP_152502103.1">
    <property type="nucleotide sequence ID" value="NZ_CP120863.1"/>
</dbReference>
<dbReference type="Gene3D" id="2.60.120.10">
    <property type="entry name" value="Jelly Rolls"/>
    <property type="match status" value="1"/>
</dbReference>
<dbReference type="InterPro" id="IPR013096">
    <property type="entry name" value="Cupin_2"/>
</dbReference>
<keyword evidence="4" id="KW-1185">Reference proteome</keyword>
<dbReference type="Pfam" id="PF07883">
    <property type="entry name" value="Cupin_2"/>
    <property type="match status" value="1"/>
</dbReference>
<keyword evidence="1" id="KW-0732">Signal</keyword>
<sequence length="148" mass="15884">MKIGKLACLTAGLISVASLTPSARADDIKLAVQPELNWETTPEGVAFASLKGNRFDESYMAMVRLPAGLISPVHTKSAGMYGLIVSGEMVHLSENEIGGSEVVLKAGDYYEIPAHLPHLSKCVSEVECVTFLYQDGPFDFVPVGEGRK</sequence>
<gene>
    <name evidence="3" type="ORF">K1718_17090</name>
</gene>
<feature type="domain" description="Cupin type-2" evidence="2">
    <location>
        <begin position="62"/>
        <end position="129"/>
    </location>
</feature>
<dbReference type="SUPFAM" id="SSF51182">
    <property type="entry name" value="RmlC-like cupins"/>
    <property type="match status" value="1"/>
</dbReference>
<evidence type="ECO:0000256" key="1">
    <source>
        <dbReference type="SAM" id="SignalP"/>
    </source>
</evidence>
<dbReference type="Proteomes" id="UP001209803">
    <property type="component" value="Chromosome"/>
</dbReference>